<dbReference type="InterPro" id="IPR045558">
    <property type="entry name" value="DUF6317"/>
</dbReference>
<keyword evidence="2" id="KW-1185">Reference proteome</keyword>
<comment type="caution">
    <text evidence="1">The sequence shown here is derived from an EMBL/GenBank/DDBJ whole genome shotgun (WGS) entry which is preliminary data.</text>
</comment>
<sequence>MAKTYHTQADDYRSLKMQVTPPLADGGDPGFNDALQTIMNAVDSLHTKVGDRIADHGDKLGYAHDSYQRRDVDVHGVFEDLMPDS</sequence>
<evidence type="ECO:0000313" key="1">
    <source>
        <dbReference type="EMBL" id="MBF9067539.1"/>
    </source>
</evidence>
<evidence type="ECO:0000313" key="2">
    <source>
        <dbReference type="Proteomes" id="UP000657385"/>
    </source>
</evidence>
<organism evidence="1 2">
    <name type="scientific">Streptacidiphilus fuscans</name>
    <dbReference type="NCBI Taxonomy" id="2789292"/>
    <lineage>
        <taxon>Bacteria</taxon>
        <taxon>Bacillati</taxon>
        <taxon>Actinomycetota</taxon>
        <taxon>Actinomycetes</taxon>
        <taxon>Kitasatosporales</taxon>
        <taxon>Streptomycetaceae</taxon>
        <taxon>Streptacidiphilus</taxon>
    </lineage>
</organism>
<protein>
    <submittedName>
        <fullName evidence="1">Uncharacterized protein</fullName>
    </submittedName>
</protein>
<accession>A0A931AZ76</accession>
<proteinExistence type="predicted"/>
<dbReference type="AlphaFoldDB" id="A0A931AZ76"/>
<dbReference type="Proteomes" id="UP000657385">
    <property type="component" value="Unassembled WGS sequence"/>
</dbReference>
<reference evidence="1" key="1">
    <citation type="submission" date="2020-11" db="EMBL/GenBank/DDBJ databases">
        <title>Isolation and identification of active actinomycetes.</title>
        <authorList>
            <person name="Yu B."/>
        </authorList>
    </citation>
    <scope>NUCLEOTIDE SEQUENCE</scope>
    <source>
        <strain evidence="1">NEAU-YB345</strain>
    </source>
</reference>
<dbReference type="EMBL" id="JADPRT010000002">
    <property type="protein sequence ID" value="MBF9067539.1"/>
    <property type="molecule type" value="Genomic_DNA"/>
</dbReference>
<name>A0A931AZ76_9ACTN</name>
<dbReference type="Pfam" id="PF19840">
    <property type="entry name" value="DUF6317"/>
    <property type="match status" value="1"/>
</dbReference>
<gene>
    <name evidence="1" type="ORF">I2501_05730</name>
</gene>